<comment type="caution">
    <text evidence="5">The sequence shown here is derived from an EMBL/GenBank/DDBJ whole genome shotgun (WGS) entry which is preliminary data.</text>
</comment>
<dbReference type="Gene3D" id="3.30.70.330">
    <property type="match status" value="3"/>
</dbReference>
<gene>
    <name evidence="5" type="ORF">HK103_007676</name>
</gene>
<dbReference type="SUPFAM" id="SSF54928">
    <property type="entry name" value="RNA-binding domain, RBD"/>
    <property type="match status" value="3"/>
</dbReference>
<dbReference type="Proteomes" id="UP001210925">
    <property type="component" value="Unassembled WGS sequence"/>
</dbReference>
<name>A0AAD5UG38_9FUNG</name>
<dbReference type="SMART" id="SM00360">
    <property type="entry name" value="RRM"/>
    <property type="match status" value="3"/>
</dbReference>
<dbReference type="AlphaFoldDB" id="A0AAD5UG38"/>
<evidence type="ECO:0000259" key="4">
    <source>
        <dbReference type="PROSITE" id="PS50102"/>
    </source>
</evidence>
<dbReference type="InterPro" id="IPR000504">
    <property type="entry name" value="RRM_dom"/>
</dbReference>
<evidence type="ECO:0000256" key="3">
    <source>
        <dbReference type="PROSITE-ProRule" id="PRU00176"/>
    </source>
</evidence>
<keyword evidence="6" id="KW-1185">Reference proteome</keyword>
<dbReference type="Pfam" id="PF00076">
    <property type="entry name" value="RRM_1"/>
    <property type="match status" value="3"/>
</dbReference>
<evidence type="ECO:0000256" key="2">
    <source>
        <dbReference type="ARBA" id="ARBA00022884"/>
    </source>
</evidence>
<dbReference type="InterPro" id="IPR035979">
    <property type="entry name" value="RBD_domain_sf"/>
</dbReference>
<feature type="domain" description="RRM" evidence="4">
    <location>
        <begin position="76"/>
        <end position="155"/>
    </location>
</feature>
<protein>
    <recommendedName>
        <fullName evidence="4">RRM domain-containing protein</fullName>
    </recommendedName>
</protein>
<dbReference type="PROSITE" id="PS50102">
    <property type="entry name" value="RRM"/>
    <property type="match status" value="3"/>
</dbReference>
<feature type="domain" description="RRM" evidence="4">
    <location>
        <begin position="157"/>
        <end position="225"/>
    </location>
</feature>
<evidence type="ECO:0000313" key="5">
    <source>
        <dbReference type="EMBL" id="KAJ3253876.1"/>
    </source>
</evidence>
<accession>A0AAD5UG38</accession>
<dbReference type="CDD" id="cd00590">
    <property type="entry name" value="RRM_SF"/>
    <property type="match status" value="1"/>
</dbReference>
<keyword evidence="1" id="KW-0677">Repeat</keyword>
<dbReference type="PANTHER" id="PTHR24012">
    <property type="entry name" value="RNA BINDING PROTEIN"/>
    <property type="match status" value="1"/>
</dbReference>
<reference evidence="5" key="1">
    <citation type="submission" date="2020-05" db="EMBL/GenBank/DDBJ databases">
        <title>Phylogenomic resolution of chytrid fungi.</title>
        <authorList>
            <person name="Stajich J.E."/>
            <person name="Amses K."/>
            <person name="Simmons R."/>
            <person name="Seto K."/>
            <person name="Myers J."/>
            <person name="Bonds A."/>
            <person name="Quandt C.A."/>
            <person name="Barry K."/>
            <person name="Liu P."/>
            <person name="Grigoriev I."/>
            <person name="Longcore J.E."/>
            <person name="James T.Y."/>
        </authorList>
    </citation>
    <scope>NUCLEOTIDE SEQUENCE</scope>
    <source>
        <strain evidence="5">PLAUS21</strain>
    </source>
</reference>
<organism evidence="5 6">
    <name type="scientific">Boothiomyces macroporosus</name>
    <dbReference type="NCBI Taxonomy" id="261099"/>
    <lineage>
        <taxon>Eukaryota</taxon>
        <taxon>Fungi</taxon>
        <taxon>Fungi incertae sedis</taxon>
        <taxon>Chytridiomycota</taxon>
        <taxon>Chytridiomycota incertae sedis</taxon>
        <taxon>Chytridiomycetes</taxon>
        <taxon>Rhizophydiales</taxon>
        <taxon>Terramycetaceae</taxon>
        <taxon>Boothiomyces</taxon>
    </lineage>
</organism>
<keyword evidence="2 3" id="KW-0694">RNA-binding</keyword>
<dbReference type="InterPro" id="IPR012677">
    <property type="entry name" value="Nucleotide-bd_a/b_plait_sf"/>
</dbReference>
<evidence type="ECO:0000313" key="6">
    <source>
        <dbReference type="Proteomes" id="UP001210925"/>
    </source>
</evidence>
<sequence>MFRSKSWDSPLDMKRLSMTDRRNYPPLLRRRVKIEEEDLVDAFDQLDTDGAQPINAPSSTALVYYGNKVEKALPTACLFVASLCINKTDEQLSASVYSIFKKYGELLNIKVLRDLKQRPFSFVQFKNHQDADRAFVEAAGTVLHGRKIRIEKAKVNRTIYASRIKDMNEEQLRSVFEQFGEIEDLQVLRDYATGDSKGSVFVKYCYREDAACKVKYDWVVEWSNNLEKADRQRDPYSIFVGKLDLSVTKEVLQQKFSEFGKIVECQFLGESKGLKSSFIQYESAESVKTAIKLMNGQVFCKRIIKVEYKEIHNAYEANVSGWVWTEGMYGLGWYHSSIL</sequence>
<feature type="domain" description="RRM" evidence="4">
    <location>
        <begin position="236"/>
        <end position="311"/>
    </location>
</feature>
<proteinExistence type="predicted"/>
<evidence type="ECO:0000256" key="1">
    <source>
        <dbReference type="ARBA" id="ARBA00022737"/>
    </source>
</evidence>
<dbReference type="EMBL" id="JADGKB010000098">
    <property type="protein sequence ID" value="KAJ3253876.1"/>
    <property type="molecule type" value="Genomic_DNA"/>
</dbReference>
<dbReference type="GO" id="GO:0003723">
    <property type="term" value="F:RNA binding"/>
    <property type="evidence" value="ECO:0007669"/>
    <property type="project" value="UniProtKB-UniRule"/>
</dbReference>